<dbReference type="InterPro" id="IPR004842">
    <property type="entry name" value="SLC12A_fam"/>
</dbReference>
<feature type="transmembrane region" description="Helical" evidence="8">
    <location>
        <begin position="391"/>
        <end position="417"/>
    </location>
</feature>
<dbReference type="PANTHER" id="PTHR11827:SF96">
    <property type="entry name" value="SOLUTE CARRIER FAMILY 12 MEMBER 9"/>
    <property type="match status" value="1"/>
</dbReference>
<keyword evidence="5 8" id="KW-0812">Transmembrane</keyword>
<dbReference type="GO" id="GO:0055075">
    <property type="term" value="P:potassium ion homeostasis"/>
    <property type="evidence" value="ECO:0007669"/>
    <property type="project" value="TreeGrafter"/>
</dbReference>
<feature type="transmembrane region" description="Helical" evidence="8">
    <location>
        <begin position="141"/>
        <end position="163"/>
    </location>
</feature>
<dbReference type="AlphaFoldDB" id="A0A663MZQ2"/>
<feature type="transmembrane region" description="Helical" evidence="8">
    <location>
        <begin position="368"/>
        <end position="385"/>
    </location>
</feature>
<gene>
    <name evidence="11" type="primary">SLC12A9</name>
</gene>
<feature type="domain" description="SLC12A transporter C-terminal" evidence="10">
    <location>
        <begin position="522"/>
        <end position="610"/>
    </location>
</feature>
<dbReference type="PANTHER" id="PTHR11827">
    <property type="entry name" value="SOLUTE CARRIER FAMILY 12, CATION COTRANSPORTERS"/>
    <property type="match status" value="1"/>
</dbReference>
<dbReference type="InterPro" id="IPR004841">
    <property type="entry name" value="AA-permease/SLC12A_dom"/>
</dbReference>
<dbReference type="Pfam" id="PF03522">
    <property type="entry name" value="SLC12"/>
    <property type="match status" value="1"/>
</dbReference>
<evidence type="ECO:0000313" key="11">
    <source>
        <dbReference type="Ensembl" id="ENSACUP00000016868.1"/>
    </source>
</evidence>
<evidence type="ECO:0000256" key="5">
    <source>
        <dbReference type="ARBA" id="ARBA00022692"/>
    </source>
</evidence>
<feature type="transmembrane region" description="Helical" evidence="8">
    <location>
        <begin position="170"/>
        <end position="190"/>
    </location>
</feature>
<dbReference type="Pfam" id="PF00324">
    <property type="entry name" value="AA_permease"/>
    <property type="match status" value="1"/>
</dbReference>
<proteinExistence type="inferred from homology"/>
<feature type="transmembrane region" description="Helical" evidence="8">
    <location>
        <begin position="97"/>
        <end position="121"/>
    </location>
</feature>
<keyword evidence="4" id="KW-0813">Transport</keyword>
<evidence type="ECO:0000256" key="2">
    <source>
        <dbReference type="ARBA" id="ARBA00010593"/>
    </source>
</evidence>
<dbReference type="GO" id="GO:0055064">
    <property type="term" value="P:chloride ion homeostasis"/>
    <property type="evidence" value="ECO:0007669"/>
    <property type="project" value="TreeGrafter"/>
</dbReference>
<reference evidence="11" key="2">
    <citation type="submission" date="2025-09" db="UniProtKB">
        <authorList>
            <consortium name="Ensembl"/>
        </authorList>
    </citation>
    <scope>IDENTIFICATION</scope>
</reference>
<evidence type="ECO:0000259" key="9">
    <source>
        <dbReference type="Pfam" id="PF00324"/>
    </source>
</evidence>
<reference evidence="11" key="1">
    <citation type="submission" date="2025-08" db="UniProtKB">
        <authorList>
            <consortium name="Ensembl"/>
        </authorList>
    </citation>
    <scope>IDENTIFICATION</scope>
</reference>
<feature type="transmembrane region" description="Helical" evidence="8">
    <location>
        <begin position="322"/>
        <end position="347"/>
    </location>
</feature>
<dbReference type="GO" id="GO:0006884">
    <property type="term" value="P:cell volume homeostasis"/>
    <property type="evidence" value="ECO:0007669"/>
    <property type="project" value="TreeGrafter"/>
</dbReference>
<dbReference type="InterPro" id="IPR018491">
    <property type="entry name" value="SLC12_C"/>
</dbReference>
<feature type="transmembrane region" description="Helical" evidence="8">
    <location>
        <begin position="455"/>
        <end position="472"/>
    </location>
</feature>
<dbReference type="FunFam" id="1.20.1740.10:FF:000013">
    <property type="entry name" value="Solute carrier family 12 member"/>
    <property type="match status" value="1"/>
</dbReference>
<dbReference type="GO" id="GO:0015379">
    <property type="term" value="F:potassium:chloride symporter activity"/>
    <property type="evidence" value="ECO:0007669"/>
    <property type="project" value="TreeGrafter"/>
</dbReference>
<feature type="transmembrane region" description="Helical" evidence="8">
    <location>
        <begin position="429"/>
        <end position="449"/>
    </location>
</feature>
<dbReference type="Ensembl" id="ENSACUT00000017988.1">
    <property type="protein sequence ID" value="ENSACUP00000016868.1"/>
    <property type="gene ID" value="ENSACUG00000011298.1"/>
</dbReference>
<feature type="domain" description="Amino acid permease/ SLC12A" evidence="9">
    <location>
        <begin position="38"/>
        <end position="511"/>
    </location>
</feature>
<evidence type="ECO:0000256" key="7">
    <source>
        <dbReference type="ARBA" id="ARBA00023136"/>
    </source>
</evidence>
<keyword evidence="12" id="KW-1185">Reference proteome</keyword>
<dbReference type="GO" id="GO:0016020">
    <property type="term" value="C:membrane"/>
    <property type="evidence" value="ECO:0007669"/>
    <property type="project" value="UniProtKB-SubCell"/>
</dbReference>
<protein>
    <recommendedName>
        <fullName evidence="3">Solute carrier family 12 member 9</fullName>
    </recommendedName>
</protein>
<accession>A0A663MZQ2</accession>
<evidence type="ECO:0000313" key="12">
    <source>
        <dbReference type="Proteomes" id="UP000472269"/>
    </source>
</evidence>
<sequence length="864" mass="93739">MGALAPPHSAPGLGGQQSLCPVLGVVRAQLTGMLTSPISSAGFVVGHAGLYQALAMFAVAYFIIGMTVLSVCAIATNGALDAGGAYYMISRALGPEFGGSIGIMFFLANVCGSALYVLGLVEAVVDSFGDSWCVHVLPQSYWYELLYGTVLLALCLLVCLVGASIYAKATFLIFLIVAGVLGTILVSFFATRPIGVPIRLPRFNGSEIENGSFTGFSLATLRDNLGGGYAVDYTTGQMMSFSSVFAVMFNGCTGIMAGSNMSGDLKRPSYSIPRGTISAVLFTYLVYNLLAFLMCATCNRTLLQKDYGFLRDISIFPPLVTVGIYAATLSAAMSNLIGASRILYALARDDLFGRALALAKKTSASGNPVMAVILSWLVVQLVLFSGKLNTIAGVVTTFFLLVYATVNLACLALEWASAPNFRYLPTFRYFTWHTCLLGIAGCCVMMFLISPVSASASLGFLLILLLALHYLSPSSTWGYISQALIFHQVSPYLLMLDVRKDHVKFWRPQMLLMVQNPRGSARLIDFVNDLKKSGLYVLGHVELQDLDTLPSDPLQPQQDSWLSLVDKLNVKAFVSLTLAPSVRHGVRQLLFTSGLGGMRPNTLVLGFYDDEAPQDGLARHPAFTSAREEVPLGFPPLRAPATPKLLSPREYVGIVADALKMLRNVLLARQLESLDKAWELRRAASPPPTIHVWPVNLLRPDSARYADTCSLFLLQMACVLNMARAWRRARLRLFLCVEAGAMPHAQEEKLRQLLKDLRIQAQIQLVPWDAVTPPAGAAEEEEEEEGAVNFPANTTQVSDEYVCAANKLVLEQSPAPAVRFLYLPRPPADTSLYPLYLHQLELLTRGLGPTVLVHGVSAVTSTQL</sequence>
<evidence type="ECO:0000256" key="1">
    <source>
        <dbReference type="ARBA" id="ARBA00004141"/>
    </source>
</evidence>
<organism evidence="11 12">
    <name type="scientific">Athene cunicularia</name>
    <name type="common">Burrowing owl</name>
    <name type="synonym">Speotyto cunicularia</name>
    <dbReference type="NCBI Taxonomy" id="194338"/>
    <lineage>
        <taxon>Eukaryota</taxon>
        <taxon>Metazoa</taxon>
        <taxon>Chordata</taxon>
        <taxon>Craniata</taxon>
        <taxon>Vertebrata</taxon>
        <taxon>Euteleostomi</taxon>
        <taxon>Archelosauria</taxon>
        <taxon>Archosauria</taxon>
        <taxon>Dinosauria</taxon>
        <taxon>Saurischia</taxon>
        <taxon>Theropoda</taxon>
        <taxon>Coelurosauria</taxon>
        <taxon>Aves</taxon>
        <taxon>Neognathae</taxon>
        <taxon>Neoaves</taxon>
        <taxon>Telluraves</taxon>
        <taxon>Strigiformes</taxon>
        <taxon>Strigidae</taxon>
        <taxon>Athene</taxon>
    </lineage>
</organism>
<comment type="similarity">
    <text evidence="2">Belongs to the SLC12A transporter family.</text>
</comment>
<feature type="transmembrane region" description="Helical" evidence="8">
    <location>
        <begin position="53"/>
        <end position="76"/>
    </location>
</feature>
<evidence type="ECO:0000259" key="10">
    <source>
        <dbReference type="Pfam" id="PF03522"/>
    </source>
</evidence>
<feature type="transmembrane region" description="Helical" evidence="8">
    <location>
        <begin position="279"/>
        <end position="302"/>
    </location>
</feature>
<dbReference type="Proteomes" id="UP000472269">
    <property type="component" value="Unplaced"/>
</dbReference>
<name>A0A663MZQ2_ATHCN</name>
<keyword evidence="6 8" id="KW-1133">Transmembrane helix</keyword>
<comment type="subcellular location">
    <subcellularLocation>
        <location evidence="1">Membrane</location>
        <topology evidence="1">Multi-pass membrane protein</topology>
    </subcellularLocation>
</comment>
<dbReference type="Gene3D" id="1.20.1740.10">
    <property type="entry name" value="Amino acid/polyamine transporter I"/>
    <property type="match status" value="1"/>
</dbReference>
<evidence type="ECO:0000256" key="3">
    <source>
        <dbReference type="ARBA" id="ARBA00019359"/>
    </source>
</evidence>
<keyword evidence="7 8" id="KW-0472">Membrane</keyword>
<evidence type="ECO:0000256" key="8">
    <source>
        <dbReference type="SAM" id="Phobius"/>
    </source>
</evidence>
<evidence type="ECO:0000256" key="6">
    <source>
        <dbReference type="ARBA" id="ARBA00022989"/>
    </source>
</evidence>
<evidence type="ECO:0000256" key="4">
    <source>
        <dbReference type="ARBA" id="ARBA00022448"/>
    </source>
</evidence>
<feature type="transmembrane region" description="Helical" evidence="8">
    <location>
        <begin position="238"/>
        <end position="258"/>
    </location>
</feature>